<dbReference type="GO" id="GO:0000028">
    <property type="term" value="P:ribosomal small subunit assembly"/>
    <property type="evidence" value="ECO:0007669"/>
    <property type="project" value="TreeGrafter"/>
</dbReference>
<comment type="subcellular location">
    <subcellularLocation>
        <location evidence="1">Nucleus</location>
        <location evidence="1">Nucleolus</location>
    </subcellularLocation>
</comment>
<evidence type="ECO:0000259" key="8">
    <source>
        <dbReference type="Pfam" id="PF04003"/>
    </source>
</evidence>
<dbReference type="GO" id="GO:0034388">
    <property type="term" value="C:Pwp2p-containing subcomplex of 90S preribosome"/>
    <property type="evidence" value="ECO:0007669"/>
    <property type="project" value="TreeGrafter"/>
</dbReference>
<dbReference type="InterPro" id="IPR015943">
    <property type="entry name" value="WD40/YVTN_repeat-like_dom_sf"/>
</dbReference>
<feature type="region of interest" description="Disordered" evidence="7">
    <location>
        <begin position="316"/>
        <end position="342"/>
    </location>
</feature>
<dbReference type="InterPro" id="IPR011047">
    <property type="entry name" value="Quinoprotein_ADH-like_sf"/>
</dbReference>
<name>R7QVG7_CHOCR</name>
<evidence type="ECO:0000256" key="1">
    <source>
        <dbReference type="ARBA" id="ARBA00004604"/>
    </source>
</evidence>
<evidence type="ECO:0000256" key="5">
    <source>
        <dbReference type="ARBA" id="ARBA00023242"/>
    </source>
</evidence>
<dbReference type="STRING" id="2769.R7QVG7"/>
<evidence type="ECO:0000256" key="6">
    <source>
        <dbReference type="PROSITE-ProRule" id="PRU00221"/>
    </source>
</evidence>
<dbReference type="InterPro" id="IPR001680">
    <property type="entry name" value="WD40_rpt"/>
</dbReference>
<protein>
    <submittedName>
        <fullName evidence="9">WD40-repeat containing protein</fullName>
    </submittedName>
</protein>
<dbReference type="Gramene" id="CDF41330">
    <property type="protein sequence ID" value="CDF41330"/>
    <property type="gene ID" value="CHC_T00009053001"/>
</dbReference>
<dbReference type="SUPFAM" id="SSF50998">
    <property type="entry name" value="Quinoprotein alcohol dehydrogenase-like"/>
    <property type="match status" value="1"/>
</dbReference>
<feature type="domain" description="Small-subunit processome Utp12" evidence="8">
    <location>
        <begin position="822"/>
        <end position="929"/>
    </location>
</feature>
<dbReference type="EMBL" id="HG002355">
    <property type="protein sequence ID" value="CDF41330.1"/>
    <property type="molecule type" value="Genomic_DNA"/>
</dbReference>
<dbReference type="PROSITE" id="PS50294">
    <property type="entry name" value="WD_REPEATS_REGION"/>
    <property type="match status" value="2"/>
</dbReference>
<evidence type="ECO:0000313" key="9">
    <source>
        <dbReference type="EMBL" id="CDF41330.1"/>
    </source>
</evidence>
<dbReference type="PhylomeDB" id="R7QVG7"/>
<feature type="repeat" description="WD" evidence="6">
    <location>
        <begin position="575"/>
        <end position="616"/>
    </location>
</feature>
<keyword evidence="3 6" id="KW-0853">WD repeat</keyword>
<reference evidence="10" key="1">
    <citation type="journal article" date="2013" name="Proc. Natl. Acad. Sci. U.S.A.">
        <title>Genome structure and metabolic features in the red seaweed Chondrus crispus shed light on evolution of the Archaeplastida.</title>
        <authorList>
            <person name="Collen J."/>
            <person name="Porcel B."/>
            <person name="Carre W."/>
            <person name="Ball S.G."/>
            <person name="Chaparro C."/>
            <person name="Tonon T."/>
            <person name="Barbeyron T."/>
            <person name="Michel G."/>
            <person name="Noel B."/>
            <person name="Valentin K."/>
            <person name="Elias M."/>
            <person name="Artiguenave F."/>
            <person name="Arun A."/>
            <person name="Aury J.M."/>
            <person name="Barbosa-Neto J.F."/>
            <person name="Bothwell J.H."/>
            <person name="Bouget F.Y."/>
            <person name="Brillet L."/>
            <person name="Cabello-Hurtado F."/>
            <person name="Capella-Gutierrez S."/>
            <person name="Charrier B."/>
            <person name="Cladiere L."/>
            <person name="Cock J.M."/>
            <person name="Coelho S.M."/>
            <person name="Colleoni C."/>
            <person name="Czjzek M."/>
            <person name="Da Silva C."/>
            <person name="Delage L."/>
            <person name="Denoeud F."/>
            <person name="Deschamps P."/>
            <person name="Dittami S.M."/>
            <person name="Gabaldon T."/>
            <person name="Gachon C.M."/>
            <person name="Groisillier A."/>
            <person name="Herve C."/>
            <person name="Jabbari K."/>
            <person name="Katinka M."/>
            <person name="Kloareg B."/>
            <person name="Kowalczyk N."/>
            <person name="Labadie K."/>
            <person name="Leblanc C."/>
            <person name="Lopez P.J."/>
            <person name="McLachlan D.H."/>
            <person name="Meslet-Cladiere L."/>
            <person name="Moustafa A."/>
            <person name="Nehr Z."/>
            <person name="Nyvall Collen P."/>
            <person name="Panaud O."/>
            <person name="Partensky F."/>
            <person name="Poulain J."/>
            <person name="Rensing S.A."/>
            <person name="Rousvoal S."/>
            <person name="Samson G."/>
            <person name="Symeonidi A."/>
            <person name="Weissenbach J."/>
            <person name="Zambounis A."/>
            <person name="Wincker P."/>
            <person name="Boyen C."/>
        </authorList>
    </citation>
    <scope>NUCLEOTIDE SEQUENCE [LARGE SCALE GENOMIC DNA]</scope>
    <source>
        <strain evidence="10">cv. Stackhouse</strain>
    </source>
</reference>
<evidence type="ECO:0000256" key="4">
    <source>
        <dbReference type="ARBA" id="ARBA00022737"/>
    </source>
</evidence>
<comment type="similarity">
    <text evidence="2">Belongs to the WD repeat PWP2 family.</text>
</comment>
<dbReference type="SUPFAM" id="SSF50978">
    <property type="entry name" value="WD40 repeat-like"/>
    <property type="match status" value="1"/>
</dbReference>
<proteinExistence type="inferred from homology"/>
<dbReference type="Proteomes" id="UP000012073">
    <property type="component" value="Unassembled WGS sequence"/>
</dbReference>
<dbReference type="OMA" id="VYEWQSE"/>
<dbReference type="OrthoDB" id="3142434at2759"/>
<evidence type="ECO:0000256" key="3">
    <source>
        <dbReference type="ARBA" id="ARBA00022574"/>
    </source>
</evidence>
<evidence type="ECO:0000256" key="7">
    <source>
        <dbReference type="SAM" id="MobiDB-lite"/>
    </source>
</evidence>
<dbReference type="AlphaFoldDB" id="R7QVG7"/>
<keyword evidence="4" id="KW-0677">Repeat</keyword>
<evidence type="ECO:0000256" key="2">
    <source>
        <dbReference type="ARBA" id="ARBA00010226"/>
    </source>
</evidence>
<accession>R7QVG7</accession>
<dbReference type="PROSITE" id="PS00678">
    <property type="entry name" value="WD_REPEATS_1"/>
    <property type="match status" value="1"/>
</dbReference>
<dbReference type="PRINTS" id="PR00320">
    <property type="entry name" value="GPROTEINBRPT"/>
</dbReference>
<dbReference type="Gene3D" id="2.130.10.10">
    <property type="entry name" value="YVTN repeat-like/Quinoprotein amine dehydrogenase"/>
    <property type="match status" value="3"/>
</dbReference>
<dbReference type="PANTHER" id="PTHR19858">
    <property type="entry name" value="WD40 REPEAT PROTEIN"/>
    <property type="match status" value="1"/>
</dbReference>
<dbReference type="KEGG" id="ccp:CHC_T00009053001"/>
<dbReference type="Pfam" id="PF00400">
    <property type="entry name" value="WD40"/>
    <property type="match status" value="5"/>
</dbReference>
<dbReference type="GO" id="GO:0032040">
    <property type="term" value="C:small-subunit processome"/>
    <property type="evidence" value="ECO:0007669"/>
    <property type="project" value="TreeGrafter"/>
</dbReference>
<dbReference type="SMART" id="SM00320">
    <property type="entry name" value="WD40"/>
    <property type="match status" value="10"/>
</dbReference>
<dbReference type="RefSeq" id="XP_005711624.1">
    <property type="nucleotide sequence ID" value="XM_005711567.1"/>
</dbReference>
<dbReference type="GeneID" id="17319341"/>
<evidence type="ECO:0000313" key="10">
    <source>
        <dbReference type="Proteomes" id="UP000012073"/>
    </source>
</evidence>
<organism evidence="9 10">
    <name type="scientific">Chondrus crispus</name>
    <name type="common">Carrageen Irish moss</name>
    <name type="synonym">Polymorpha crispa</name>
    <dbReference type="NCBI Taxonomy" id="2769"/>
    <lineage>
        <taxon>Eukaryota</taxon>
        <taxon>Rhodophyta</taxon>
        <taxon>Florideophyceae</taxon>
        <taxon>Rhodymeniophycidae</taxon>
        <taxon>Gigartinales</taxon>
        <taxon>Gigartinaceae</taxon>
        <taxon>Chondrus</taxon>
    </lineage>
</organism>
<dbReference type="Pfam" id="PF04003">
    <property type="entry name" value="Utp12"/>
    <property type="match status" value="1"/>
</dbReference>
<dbReference type="InterPro" id="IPR020472">
    <property type="entry name" value="WD40_PAC1"/>
</dbReference>
<feature type="compositionally biased region" description="Acidic residues" evidence="7">
    <location>
        <begin position="332"/>
        <end position="342"/>
    </location>
</feature>
<dbReference type="InterPro" id="IPR027145">
    <property type="entry name" value="PWP2"/>
</dbReference>
<sequence length="941" mass="101834">MPAPPQTLRHLLGAPYRGGGLSFSTCGTSLFVSLGGRVQRLDLTAGRARTLPFEATRDLHTISLSPRGDVLLAVDSLARATLLALPSGRVAARLSLRLPQVTAASVSPCATMVAISGPDAVEVWRVPDSPVPAYAAFDRVARFNRGAAAKGALCWSADSKHVAVGSRDGVATVFTIPDHAAPGVRVRPLVLYGHREAVVFVRFCGKRGLVTMSSDGVLFCWRLRENSASVEEGSHADGQTRVVVPLGAKLMSKHFVRQGGASRAKCAALHQQILTVGMSNGVFALYQLPEEMAGQESEAFDAGLFEIGEMRKRKRAREGMNAADVSKKAGEEDGSEDEEEDDILDETVPRIGFTDLTLLHTLSASGNAITDIEFNPTGEWIALASSQSGQIVIWEWRSETHILKQQSHVLAANAAAFSPDGRAIATGSRDGRVKLWGVATGFCVATFTEHEASVSAVAFAAKDVIVTASLDGTVRAFDIRRYRNFRVMVGPPPRRQFGCVAVDAAGDLIAAGCIDTFEVIVWSLRTGQVLEVLSGHKGPVSGIAFRPRRGTLATSSWDRTVRLWDMYERKGNSETLEHSKEVLAVCFRPDGKEFAACTASGEIVLWDSERGTITGTIDGSRDAASGRLRESRTAAPLRGHFQTLSYSADGRFLLAGASSKHVCMYHVPEGSRPTLVNKVVVTENQAFDGLLDRLNSKNLTISGHAMDTIADDDVEAEDYGEARLAERNSLPGAASELKLRRKKLLKAEVKCVHACPTGRLWSAVTTEGVIVYSDASGNGTDGVNDSLFDPTNLEVDITPEAAEKAARRRDYVAALTIALRLNEKDCLNAVVEKIPAEDINLVVDRVSSVYFSRLILLFAWRLDNTPHLEFNLRWAKRLLMAQGADAHNHVSDPAVVNTALRALQRACAAHSKRIMPLADRNEHMLKYLVTTAKRKKATEVS</sequence>
<dbReference type="InterPro" id="IPR036322">
    <property type="entry name" value="WD40_repeat_dom_sf"/>
</dbReference>
<dbReference type="PROSITE" id="PS50082">
    <property type="entry name" value="WD_REPEATS_2"/>
    <property type="match status" value="4"/>
</dbReference>
<dbReference type="GO" id="GO:0000462">
    <property type="term" value="P:maturation of SSU-rRNA from tricistronic rRNA transcript (SSU-rRNA, 5.8S rRNA, LSU-rRNA)"/>
    <property type="evidence" value="ECO:0007669"/>
    <property type="project" value="TreeGrafter"/>
</dbReference>
<dbReference type="PANTHER" id="PTHR19858:SF0">
    <property type="entry name" value="PERIODIC TRYPTOPHAN PROTEIN 2 HOMOLOG"/>
    <property type="match status" value="1"/>
</dbReference>
<dbReference type="InterPro" id="IPR007148">
    <property type="entry name" value="SSU_processome_Utp12"/>
</dbReference>
<feature type="repeat" description="WD" evidence="6">
    <location>
        <begin position="533"/>
        <end position="566"/>
    </location>
</feature>
<feature type="repeat" description="WD" evidence="6">
    <location>
        <begin position="405"/>
        <end position="446"/>
    </location>
</feature>
<keyword evidence="10" id="KW-1185">Reference proteome</keyword>
<gene>
    <name evidence="9" type="ORF">CHC_T00009053001</name>
</gene>
<dbReference type="InterPro" id="IPR019775">
    <property type="entry name" value="WD40_repeat_CS"/>
</dbReference>
<dbReference type="CDD" id="cd00200">
    <property type="entry name" value="WD40"/>
    <property type="match status" value="1"/>
</dbReference>
<keyword evidence="5" id="KW-0539">Nucleus</keyword>
<feature type="repeat" description="WD" evidence="6">
    <location>
        <begin position="447"/>
        <end position="487"/>
    </location>
</feature>